<evidence type="ECO:0000313" key="2">
    <source>
        <dbReference type="EMBL" id="RLQ94847.1"/>
    </source>
</evidence>
<gene>
    <name evidence="2" type="ORF">D9X91_12725</name>
</gene>
<evidence type="ECO:0000313" key="3">
    <source>
        <dbReference type="Proteomes" id="UP000276770"/>
    </source>
</evidence>
<accession>A0A3L7JVG1</accession>
<feature type="transmembrane region" description="Helical" evidence="1">
    <location>
        <begin position="103"/>
        <end position="123"/>
    </location>
</feature>
<sequence length="126" mass="13509">MNKRISFLGLGSFFTLLAGIMMIALIMDSTNHGFNYNLLIMIALAVLSFSCAAVLPHMQDQDERSAFIKQKAVKVTFITLCIVVAVILILASTSIISLGAVPIIQVIISISIIVSSISAIVIAKNN</sequence>
<feature type="transmembrane region" description="Helical" evidence="1">
    <location>
        <begin position="75"/>
        <end position="97"/>
    </location>
</feature>
<dbReference type="Proteomes" id="UP000276770">
    <property type="component" value="Unassembled WGS sequence"/>
</dbReference>
<keyword evidence="3" id="KW-1185">Reference proteome</keyword>
<keyword evidence="1" id="KW-0812">Transmembrane</keyword>
<keyword evidence="1" id="KW-0472">Membrane</keyword>
<evidence type="ECO:0000256" key="1">
    <source>
        <dbReference type="SAM" id="Phobius"/>
    </source>
</evidence>
<dbReference type="EMBL" id="RCVZ01000008">
    <property type="protein sequence ID" value="RLQ94847.1"/>
    <property type="molecule type" value="Genomic_DNA"/>
</dbReference>
<dbReference type="AlphaFoldDB" id="A0A3L7JVG1"/>
<dbReference type="RefSeq" id="WP_121681010.1">
    <property type="nucleotide sequence ID" value="NZ_RCVZ01000008.1"/>
</dbReference>
<feature type="transmembrane region" description="Helical" evidence="1">
    <location>
        <begin position="33"/>
        <end position="55"/>
    </location>
</feature>
<comment type="caution">
    <text evidence="2">The sequence shown here is derived from an EMBL/GenBank/DDBJ whole genome shotgun (WGS) entry which is preliminary data.</text>
</comment>
<name>A0A3L7JVG1_9BACI</name>
<evidence type="ECO:0008006" key="4">
    <source>
        <dbReference type="Google" id="ProtNLM"/>
    </source>
</evidence>
<proteinExistence type="predicted"/>
<reference evidence="2 3" key="1">
    <citation type="submission" date="2018-10" db="EMBL/GenBank/DDBJ databases">
        <title>Falsibacillus sp. genome draft.</title>
        <authorList>
            <person name="Shi S."/>
        </authorList>
    </citation>
    <scope>NUCLEOTIDE SEQUENCE [LARGE SCALE GENOMIC DNA]</scope>
    <source>
        <strain evidence="2 3">GY 10110</strain>
    </source>
</reference>
<protein>
    <recommendedName>
        <fullName evidence="4">DUF2178 domain-containing protein</fullName>
    </recommendedName>
</protein>
<keyword evidence="1" id="KW-1133">Transmembrane helix</keyword>
<organism evidence="2 3">
    <name type="scientific">Falsibacillus albus</name>
    <dbReference type="NCBI Taxonomy" id="2478915"/>
    <lineage>
        <taxon>Bacteria</taxon>
        <taxon>Bacillati</taxon>
        <taxon>Bacillota</taxon>
        <taxon>Bacilli</taxon>
        <taxon>Bacillales</taxon>
        <taxon>Bacillaceae</taxon>
        <taxon>Falsibacillus</taxon>
    </lineage>
</organism>
<feature type="transmembrane region" description="Helical" evidence="1">
    <location>
        <begin position="7"/>
        <end position="27"/>
    </location>
</feature>